<gene>
    <name evidence="1" type="ORF">AAHA92_15134</name>
</gene>
<comment type="caution">
    <text evidence="1">The sequence shown here is derived from an EMBL/GenBank/DDBJ whole genome shotgun (WGS) entry which is preliminary data.</text>
</comment>
<proteinExistence type="predicted"/>
<organism evidence="1 2">
    <name type="scientific">Salvia divinorum</name>
    <name type="common">Maria pastora</name>
    <name type="synonym">Diviner's sage</name>
    <dbReference type="NCBI Taxonomy" id="28513"/>
    <lineage>
        <taxon>Eukaryota</taxon>
        <taxon>Viridiplantae</taxon>
        <taxon>Streptophyta</taxon>
        <taxon>Embryophyta</taxon>
        <taxon>Tracheophyta</taxon>
        <taxon>Spermatophyta</taxon>
        <taxon>Magnoliopsida</taxon>
        <taxon>eudicotyledons</taxon>
        <taxon>Gunneridae</taxon>
        <taxon>Pentapetalae</taxon>
        <taxon>asterids</taxon>
        <taxon>lamiids</taxon>
        <taxon>Lamiales</taxon>
        <taxon>Lamiaceae</taxon>
        <taxon>Nepetoideae</taxon>
        <taxon>Mentheae</taxon>
        <taxon>Salviinae</taxon>
        <taxon>Salvia</taxon>
        <taxon>Salvia subgen. Calosphace</taxon>
    </lineage>
</organism>
<dbReference type="Proteomes" id="UP001567538">
    <property type="component" value="Unassembled WGS sequence"/>
</dbReference>
<dbReference type="EMBL" id="JBEAFC010000006">
    <property type="protein sequence ID" value="KAL1554589.1"/>
    <property type="molecule type" value="Genomic_DNA"/>
</dbReference>
<dbReference type="AlphaFoldDB" id="A0ABD1HHR3"/>
<evidence type="ECO:0000313" key="2">
    <source>
        <dbReference type="Proteomes" id="UP001567538"/>
    </source>
</evidence>
<reference evidence="1 2" key="1">
    <citation type="submission" date="2024-06" db="EMBL/GenBank/DDBJ databases">
        <title>A chromosome level genome sequence of Diviner's sage (Salvia divinorum).</title>
        <authorList>
            <person name="Ford S.A."/>
            <person name="Ro D.-K."/>
            <person name="Ness R.W."/>
            <person name="Phillips M.A."/>
        </authorList>
    </citation>
    <scope>NUCLEOTIDE SEQUENCE [LARGE SCALE GENOMIC DNA]</scope>
    <source>
        <strain evidence="1">SAF-2024a</strain>
        <tissue evidence="1">Leaf</tissue>
    </source>
</reference>
<keyword evidence="2" id="KW-1185">Reference proteome</keyword>
<protein>
    <submittedName>
        <fullName evidence="1">Uncharacterized protein</fullName>
    </submittedName>
</protein>
<evidence type="ECO:0000313" key="1">
    <source>
        <dbReference type="EMBL" id="KAL1554589.1"/>
    </source>
</evidence>
<accession>A0ABD1HHR3</accession>
<name>A0ABD1HHR3_SALDI</name>
<sequence>MMREKSKLVRGRRSFISRETLQNIKKWQKPRIFSPLSATTEPEWSRLDLLEMMLQGLYSLALLDALVTLV</sequence>